<accession>A0AAE4U4I1</accession>
<dbReference type="EMBL" id="JAWLLD010000021">
    <property type="protein sequence ID" value="MDV7014205.1"/>
    <property type="molecule type" value="Genomic_DNA"/>
</dbReference>
<proteinExistence type="predicted"/>
<comment type="caution">
    <text evidence="1">The sequence shown here is derived from an EMBL/GenBank/DDBJ whole genome shotgun (WGS) entry which is preliminary data.</text>
</comment>
<dbReference type="AlphaFoldDB" id="A0AAE4U4I1"/>
<gene>
    <name evidence="1" type="ORF">R4F53_18110</name>
</gene>
<evidence type="ECO:0000313" key="1">
    <source>
        <dbReference type="EMBL" id="MDV7014205.1"/>
    </source>
</evidence>
<sequence>MTQEIKRMTTLMHDPRVATLIDQARDNDWAVTDEDDSVVFESADRLIVRQKGDEIVMFGSVSYPGEPLYISDDYPFDLDLAMRFLRGERWAL</sequence>
<reference evidence="1" key="1">
    <citation type="submission" date="2023-10" db="EMBL/GenBank/DDBJ databases">
        <title>Characterization and genome sequence of Mycobacterium intracellulare ABSURDO, a novel pathogenic isolate with three colony morphotypes that vary in growth and acid-fastness.</title>
        <authorList>
            <person name="Jude B.A."/>
            <person name="Robinson R.T."/>
        </authorList>
    </citation>
    <scope>NUCLEOTIDE SEQUENCE</scope>
    <source>
        <strain evidence="1">ABSURDO Component B</strain>
    </source>
</reference>
<organism evidence="1 2">
    <name type="scientific">Mycobacterium intracellulare</name>
    <dbReference type="NCBI Taxonomy" id="1767"/>
    <lineage>
        <taxon>Bacteria</taxon>
        <taxon>Bacillati</taxon>
        <taxon>Actinomycetota</taxon>
        <taxon>Actinomycetes</taxon>
        <taxon>Mycobacteriales</taxon>
        <taxon>Mycobacteriaceae</taxon>
        <taxon>Mycobacterium</taxon>
        <taxon>Mycobacterium avium complex (MAC)</taxon>
    </lineage>
</organism>
<dbReference type="RefSeq" id="WP_317728746.1">
    <property type="nucleotide sequence ID" value="NZ_JAWLLC010000033.1"/>
</dbReference>
<name>A0AAE4U4I1_MYCIT</name>
<evidence type="ECO:0000313" key="2">
    <source>
        <dbReference type="Proteomes" id="UP001187143"/>
    </source>
</evidence>
<protein>
    <submittedName>
        <fullName evidence="1">Uncharacterized protein</fullName>
    </submittedName>
</protein>
<dbReference type="Proteomes" id="UP001187143">
    <property type="component" value="Unassembled WGS sequence"/>
</dbReference>